<organism evidence="1 2">
    <name type="scientific">Collybia nuda</name>
    <dbReference type="NCBI Taxonomy" id="64659"/>
    <lineage>
        <taxon>Eukaryota</taxon>
        <taxon>Fungi</taxon>
        <taxon>Dikarya</taxon>
        <taxon>Basidiomycota</taxon>
        <taxon>Agaricomycotina</taxon>
        <taxon>Agaricomycetes</taxon>
        <taxon>Agaricomycetidae</taxon>
        <taxon>Agaricales</taxon>
        <taxon>Tricholomatineae</taxon>
        <taxon>Clitocybaceae</taxon>
        <taxon>Collybia</taxon>
    </lineage>
</organism>
<accession>A0A9P5XSD2</accession>
<dbReference type="EMBL" id="MU150563">
    <property type="protein sequence ID" value="KAF9455682.1"/>
    <property type="molecule type" value="Genomic_DNA"/>
</dbReference>
<protein>
    <submittedName>
        <fullName evidence="1">Uncharacterized protein</fullName>
    </submittedName>
</protein>
<dbReference type="OrthoDB" id="3247165at2759"/>
<name>A0A9P5XSD2_9AGAR</name>
<comment type="caution">
    <text evidence="1">The sequence shown here is derived from an EMBL/GenBank/DDBJ whole genome shotgun (WGS) entry which is preliminary data.</text>
</comment>
<evidence type="ECO:0000313" key="2">
    <source>
        <dbReference type="Proteomes" id="UP000807353"/>
    </source>
</evidence>
<sequence length="679" mass="77148">MHIEDNKLRIALSNMRYGACTKSDIDFLRSRVVGKTEGRPKFTNPKLRNVSVITAWNAQKDRINDLGSARFATDTGQQLYYFYSIDKLSSDSEDRSKRKWGNSRKKVLPCQSNLDIKIKEALWDANPASSEHFAGKLGICVGLPVMIKNNIATELCITKGQEGTVFGWHSSQGPDGKEVLDTLFVKLVDPPRDIRIKGLPLNVVPLSRNRDIITCTLPNDMIISVSREQVQVLPNFAMTDYSSQGKTRKWNVVDLSNCRDHFSYYTCLSRSSTAEGTVIIQGIDESKITNGISGWLRQEFRHQELLNEITSLRYDGTLPEYIKGDFRNSLIRSYLEWKGNSYKPIDIHPSLFQHPNDPPLMPDNIKMPDPMSMDGGNKKRKLNDIDFKSEPKLKPSKRKKIQANITQSLNKIPIGFIWNNIDYSCPYDALFTILWNLWFEHPVLWTTEFLKMSGYLAKLVNGFIQYQNGVISLEQSRDDVRISLHQSNPRNFPFGPNSGSLDALSEKIMDTNHYATGQRSCSKCGYTKLGHTGTFYAAMSLTVPLAWNDNPTEMYPISSWFDKAFYYETRDKCPTCSDTRLWETSIVHSVPSLLYLTIDDSRLLFNVESVEVTMSLHGIIYGGSEHFTSRWISSSGDVWYHDGIQTKRKMISEGKIENTELNICGIDGRMAVAVIYAKG</sequence>
<proteinExistence type="predicted"/>
<dbReference type="Proteomes" id="UP000807353">
    <property type="component" value="Unassembled WGS sequence"/>
</dbReference>
<evidence type="ECO:0000313" key="1">
    <source>
        <dbReference type="EMBL" id="KAF9455682.1"/>
    </source>
</evidence>
<dbReference type="AlphaFoldDB" id="A0A9P5XSD2"/>
<gene>
    <name evidence="1" type="ORF">BDZ94DRAFT_1179487</name>
</gene>
<keyword evidence="2" id="KW-1185">Reference proteome</keyword>
<reference evidence="1" key="1">
    <citation type="submission" date="2020-11" db="EMBL/GenBank/DDBJ databases">
        <authorList>
            <consortium name="DOE Joint Genome Institute"/>
            <person name="Ahrendt S."/>
            <person name="Riley R."/>
            <person name="Andreopoulos W."/>
            <person name="Labutti K."/>
            <person name="Pangilinan J."/>
            <person name="Ruiz-Duenas F.J."/>
            <person name="Barrasa J.M."/>
            <person name="Sanchez-Garcia M."/>
            <person name="Camarero S."/>
            <person name="Miyauchi S."/>
            <person name="Serrano A."/>
            <person name="Linde D."/>
            <person name="Babiker R."/>
            <person name="Drula E."/>
            <person name="Ayuso-Fernandez I."/>
            <person name="Pacheco R."/>
            <person name="Padilla G."/>
            <person name="Ferreira P."/>
            <person name="Barriuso J."/>
            <person name="Kellner H."/>
            <person name="Castanera R."/>
            <person name="Alfaro M."/>
            <person name="Ramirez L."/>
            <person name="Pisabarro A.G."/>
            <person name="Kuo A."/>
            <person name="Tritt A."/>
            <person name="Lipzen A."/>
            <person name="He G."/>
            <person name="Yan M."/>
            <person name="Ng V."/>
            <person name="Cullen D."/>
            <person name="Martin F."/>
            <person name="Rosso M.-N."/>
            <person name="Henrissat B."/>
            <person name="Hibbett D."/>
            <person name="Martinez A.T."/>
            <person name="Grigoriev I.V."/>
        </authorList>
    </citation>
    <scope>NUCLEOTIDE SEQUENCE</scope>
    <source>
        <strain evidence="1">CBS 247.69</strain>
    </source>
</reference>